<reference evidence="4 6" key="2">
    <citation type="submission" date="2023-02" db="EMBL/GenBank/DDBJ databases">
        <title>Population genomics of bacteria associated with diatom.</title>
        <authorList>
            <person name="Xie J."/>
            <person name="Wang H."/>
        </authorList>
    </citation>
    <scope>NUCLEOTIDE SEQUENCE [LARGE SCALE GENOMIC DNA]</scope>
    <source>
        <strain evidence="4 6">PT47_8</strain>
    </source>
</reference>
<dbReference type="Pfam" id="PF20066">
    <property type="entry name" value="Glyoxalase_8"/>
    <property type="match status" value="1"/>
</dbReference>
<gene>
    <name evidence="3" type="ORF">JL2886_01470</name>
    <name evidence="4" type="ORF">PXK24_19205</name>
</gene>
<evidence type="ECO:0000313" key="3">
    <source>
        <dbReference type="EMBL" id="ANP36387.1"/>
    </source>
</evidence>
<feature type="domain" description="Glyoxalase-related protein" evidence="2">
    <location>
        <begin position="1"/>
        <end position="141"/>
    </location>
</feature>
<organism evidence="3 5">
    <name type="scientific">Phaeobacter gallaeciensis</name>
    <dbReference type="NCBI Taxonomy" id="60890"/>
    <lineage>
        <taxon>Bacteria</taxon>
        <taxon>Pseudomonadati</taxon>
        <taxon>Pseudomonadota</taxon>
        <taxon>Alphaproteobacteria</taxon>
        <taxon>Rhodobacterales</taxon>
        <taxon>Roseobacteraceae</taxon>
        <taxon>Phaeobacter</taxon>
    </lineage>
</organism>
<dbReference type="PATRIC" id="fig|60890.4.peg.1445"/>
<evidence type="ECO:0000259" key="2">
    <source>
        <dbReference type="Pfam" id="PF20066"/>
    </source>
</evidence>
<evidence type="ECO:0000313" key="4">
    <source>
        <dbReference type="EMBL" id="MDE4167828.1"/>
    </source>
</evidence>
<dbReference type="InterPro" id="IPR045517">
    <property type="entry name" value="Glyoxalase_8"/>
</dbReference>
<evidence type="ECO:0000313" key="6">
    <source>
        <dbReference type="Proteomes" id="UP001218364"/>
    </source>
</evidence>
<evidence type="ECO:0000313" key="5">
    <source>
        <dbReference type="Proteomes" id="UP000092565"/>
    </source>
</evidence>
<dbReference type="Proteomes" id="UP001218364">
    <property type="component" value="Unassembled WGS sequence"/>
</dbReference>
<dbReference type="RefSeq" id="WP_065271370.1">
    <property type="nucleotide sequence ID" value="NZ_CP015124.1"/>
</dbReference>
<dbReference type="Proteomes" id="UP000092565">
    <property type="component" value="Chromosome"/>
</dbReference>
<sequence length="142" mass="15758">MSATLPTLVEAKAQAKRLRTGLEAEGREISHSQSLELVARQHGFRDWNTFHAAMGNRPPEGFTPGGRIEGTYLSQPFAATVLAVEMLRPGWFRLELDFDEAVDVVTFDSFSNFRKRIRGTVGPSGTSRERTSDGTPHLVIEI</sequence>
<dbReference type="AlphaFoldDB" id="A0A1B0ZQE4"/>
<evidence type="ECO:0000256" key="1">
    <source>
        <dbReference type="SAM" id="MobiDB-lite"/>
    </source>
</evidence>
<reference evidence="3 5" key="1">
    <citation type="submission" date="2016-04" db="EMBL/GenBank/DDBJ databases">
        <authorList>
            <person name="Evans L.H."/>
            <person name="Alamgir A."/>
            <person name="Owens N."/>
            <person name="Weber N.D."/>
            <person name="Virtaneva K."/>
            <person name="Barbian K."/>
            <person name="Babar A."/>
            <person name="Rosenke K."/>
        </authorList>
    </citation>
    <scope>NUCLEOTIDE SEQUENCE [LARGE SCALE GENOMIC DNA]</scope>
    <source>
        <strain evidence="3 5">JL2886</strain>
    </source>
</reference>
<name>A0A1B0ZQE4_9RHOB</name>
<proteinExistence type="predicted"/>
<dbReference type="OrthoDB" id="7350221at2"/>
<dbReference type="EMBL" id="CP015124">
    <property type="protein sequence ID" value="ANP36387.1"/>
    <property type="molecule type" value="Genomic_DNA"/>
</dbReference>
<accession>A0A1B0ZQE4</accession>
<protein>
    <submittedName>
        <fullName evidence="4">Glyoxalase superfamily protein</fullName>
    </submittedName>
</protein>
<feature type="region of interest" description="Disordered" evidence="1">
    <location>
        <begin position="120"/>
        <end position="142"/>
    </location>
</feature>
<dbReference type="EMBL" id="JARCJK010000014">
    <property type="protein sequence ID" value="MDE4167828.1"/>
    <property type="molecule type" value="Genomic_DNA"/>
</dbReference>
<keyword evidence="5" id="KW-1185">Reference proteome</keyword>